<dbReference type="EMBL" id="JAINUF010000002">
    <property type="protein sequence ID" value="KAJ8374060.1"/>
    <property type="molecule type" value="Genomic_DNA"/>
</dbReference>
<evidence type="ECO:0000313" key="2">
    <source>
        <dbReference type="EMBL" id="KAJ8374060.1"/>
    </source>
</evidence>
<proteinExistence type="predicted"/>
<dbReference type="Proteomes" id="UP001152622">
    <property type="component" value="Chromosome 2"/>
</dbReference>
<accession>A0A9Q1G3G7</accession>
<name>A0A9Q1G3G7_SYNKA</name>
<sequence>MQKRRSQLQRLAPRLQTVQLRQPRGEEPLSLENGRPFVDAAGTGPERGTAGPGWGAGRFRKGLSPVWAYACAL</sequence>
<evidence type="ECO:0000256" key="1">
    <source>
        <dbReference type="SAM" id="MobiDB-lite"/>
    </source>
</evidence>
<evidence type="ECO:0000313" key="3">
    <source>
        <dbReference type="Proteomes" id="UP001152622"/>
    </source>
</evidence>
<organism evidence="2 3">
    <name type="scientific">Synaphobranchus kaupii</name>
    <name type="common">Kaup's arrowtooth eel</name>
    <dbReference type="NCBI Taxonomy" id="118154"/>
    <lineage>
        <taxon>Eukaryota</taxon>
        <taxon>Metazoa</taxon>
        <taxon>Chordata</taxon>
        <taxon>Craniata</taxon>
        <taxon>Vertebrata</taxon>
        <taxon>Euteleostomi</taxon>
        <taxon>Actinopterygii</taxon>
        <taxon>Neopterygii</taxon>
        <taxon>Teleostei</taxon>
        <taxon>Anguilliformes</taxon>
        <taxon>Synaphobranchidae</taxon>
        <taxon>Synaphobranchus</taxon>
    </lineage>
</organism>
<reference evidence="2" key="1">
    <citation type="journal article" date="2023" name="Science">
        <title>Genome structures resolve the early diversification of teleost fishes.</title>
        <authorList>
            <person name="Parey E."/>
            <person name="Louis A."/>
            <person name="Montfort J."/>
            <person name="Bouchez O."/>
            <person name="Roques C."/>
            <person name="Iampietro C."/>
            <person name="Lluch J."/>
            <person name="Castinel A."/>
            <person name="Donnadieu C."/>
            <person name="Desvignes T."/>
            <person name="Floi Bucao C."/>
            <person name="Jouanno E."/>
            <person name="Wen M."/>
            <person name="Mejri S."/>
            <person name="Dirks R."/>
            <person name="Jansen H."/>
            <person name="Henkel C."/>
            <person name="Chen W.J."/>
            <person name="Zahm M."/>
            <person name="Cabau C."/>
            <person name="Klopp C."/>
            <person name="Thompson A.W."/>
            <person name="Robinson-Rechavi M."/>
            <person name="Braasch I."/>
            <person name="Lecointre G."/>
            <person name="Bobe J."/>
            <person name="Postlethwait J.H."/>
            <person name="Berthelot C."/>
            <person name="Roest Crollius H."/>
            <person name="Guiguen Y."/>
        </authorList>
    </citation>
    <scope>NUCLEOTIDE SEQUENCE</scope>
    <source>
        <strain evidence="2">WJC10195</strain>
    </source>
</reference>
<comment type="caution">
    <text evidence="2">The sequence shown here is derived from an EMBL/GenBank/DDBJ whole genome shotgun (WGS) entry which is preliminary data.</text>
</comment>
<feature type="region of interest" description="Disordered" evidence="1">
    <location>
        <begin position="22"/>
        <end position="56"/>
    </location>
</feature>
<gene>
    <name evidence="2" type="ORF">SKAU_G00046400</name>
</gene>
<protein>
    <submittedName>
        <fullName evidence="2">Uncharacterized protein</fullName>
    </submittedName>
</protein>
<dbReference type="AlphaFoldDB" id="A0A9Q1G3G7"/>
<keyword evidence="3" id="KW-1185">Reference proteome</keyword>